<evidence type="ECO:0000313" key="6">
    <source>
        <dbReference type="EMBL" id="ANJ26643.1"/>
    </source>
</evidence>
<dbReference type="Pfam" id="PF03466">
    <property type="entry name" value="LysR_substrate"/>
    <property type="match status" value="1"/>
</dbReference>
<dbReference type="PANTHER" id="PTHR30346">
    <property type="entry name" value="TRANSCRIPTIONAL DUAL REGULATOR HCAR-RELATED"/>
    <property type="match status" value="1"/>
</dbReference>
<dbReference type="RefSeq" id="WP_067875273.1">
    <property type="nucleotide sequence ID" value="NZ_CP013979.1"/>
</dbReference>
<dbReference type="Pfam" id="PF00126">
    <property type="entry name" value="HTH_1"/>
    <property type="match status" value="1"/>
</dbReference>
<dbReference type="OrthoDB" id="4131546at2"/>
<feature type="domain" description="HTH lysR-type" evidence="5">
    <location>
        <begin position="2"/>
        <end position="59"/>
    </location>
</feature>
<dbReference type="GO" id="GO:0032993">
    <property type="term" value="C:protein-DNA complex"/>
    <property type="evidence" value="ECO:0007669"/>
    <property type="project" value="TreeGrafter"/>
</dbReference>
<evidence type="ECO:0000313" key="7">
    <source>
        <dbReference type="Proteomes" id="UP000078437"/>
    </source>
</evidence>
<dbReference type="AlphaFoldDB" id="A0A191WEM3"/>
<name>A0A191WEM3_9MICO</name>
<keyword evidence="3" id="KW-0238">DNA-binding</keyword>
<gene>
    <name evidence="6" type="ORF">ATC03_07880</name>
</gene>
<sequence length="305" mass="32969">MVDPHRLHVFRAVVQTGSINRAAVRLGYTASAVSQHVSALQRETGLTLVERRGRGIVATAAGVAVAERAGRVLDHLADFDGVVDDLRTGRTGTLRIGTFSSANRAWLPRVVAALTEEFPQLRLELTMIEHRGQLTGDPDLEIYVAESVRADRDPTAAEGAADAYDLEPLRVEDYVVVVPSRHPLAGRASVDLADLADEPWIDNDHSRGPCREIVMSAAASAGFAPRFRLQAPDYTSAFDYVEQGVGVTVLPRLGAIALPPGTVMIPIRDAAARRRIMLRVKRSMRTNPAVMRASALLRAASAPTD</sequence>
<keyword evidence="2" id="KW-0805">Transcription regulation</keyword>
<dbReference type="KEGG" id="agy:ATC03_07880"/>
<dbReference type="PROSITE" id="PS50931">
    <property type="entry name" value="HTH_LYSR"/>
    <property type="match status" value="1"/>
</dbReference>
<proteinExistence type="inferred from homology"/>
<keyword evidence="4" id="KW-0804">Transcription</keyword>
<dbReference type="InterPro" id="IPR000847">
    <property type="entry name" value="LysR_HTH_N"/>
</dbReference>
<dbReference type="GO" id="GO:0003700">
    <property type="term" value="F:DNA-binding transcription factor activity"/>
    <property type="evidence" value="ECO:0007669"/>
    <property type="project" value="InterPro"/>
</dbReference>
<comment type="similarity">
    <text evidence="1">Belongs to the LysR transcriptional regulatory family.</text>
</comment>
<protein>
    <recommendedName>
        <fullName evidence="5">HTH lysR-type domain-containing protein</fullName>
    </recommendedName>
</protein>
<accession>A0A191WEM3</accession>
<dbReference type="Gene3D" id="3.40.190.10">
    <property type="entry name" value="Periplasmic binding protein-like II"/>
    <property type="match status" value="2"/>
</dbReference>
<dbReference type="SUPFAM" id="SSF46785">
    <property type="entry name" value="Winged helix' DNA-binding domain"/>
    <property type="match status" value="1"/>
</dbReference>
<keyword evidence="7" id="KW-1185">Reference proteome</keyword>
<evidence type="ECO:0000256" key="4">
    <source>
        <dbReference type="ARBA" id="ARBA00023163"/>
    </source>
</evidence>
<dbReference type="InterPro" id="IPR036388">
    <property type="entry name" value="WH-like_DNA-bd_sf"/>
</dbReference>
<evidence type="ECO:0000256" key="2">
    <source>
        <dbReference type="ARBA" id="ARBA00023015"/>
    </source>
</evidence>
<evidence type="ECO:0000256" key="3">
    <source>
        <dbReference type="ARBA" id="ARBA00023125"/>
    </source>
</evidence>
<dbReference type="SUPFAM" id="SSF53850">
    <property type="entry name" value="Periplasmic binding protein-like II"/>
    <property type="match status" value="1"/>
</dbReference>
<dbReference type="EMBL" id="CP013979">
    <property type="protein sequence ID" value="ANJ26643.1"/>
    <property type="molecule type" value="Genomic_DNA"/>
</dbReference>
<dbReference type="GO" id="GO:0003677">
    <property type="term" value="F:DNA binding"/>
    <property type="evidence" value="ECO:0007669"/>
    <property type="project" value="UniProtKB-KW"/>
</dbReference>
<dbReference type="InterPro" id="IPR005119">
    <property type="entry name" value="LysR_subst-bd"/>
</dbReference>
<dbReference type="InterPro" id="IPR036390">
    <property type="entry name" value="WH_DNA-bd_sf"/>
</dbReference>
<organism evidence="6 7">
    <name type="scientific">Agromyces aureus</name>
    <dbReference type="NCBI Taxonomy" id="453304"/>
    <lineage>
        <taxon>Bacteria</taxon>
        <taxon>Bacillati</taxon>
        <taxon>Actinomycetota</taxon>
        <taxon>Actinomycetes</taxon>
        <taxon>Micrococcales</taxon>
        <taxon>Microbacteriaceae</taxon>
        <taxon>Agromyces</taxon>
    </lineage>
</organism>
<dbReference type="Proteomes" id="UP000078437">
    <property type="component" value="Chromosome"/>
</dbReference>
<dbReference type="PANTHER" id="PTHR30346:SF29">
    <property type="entry name" value="LYSR SUBSTRATE-BINDING"/>
    <property type="match status" value="1"/>
</dbReference>
<dbReference type="STRING" id="453304.ATC03_07880"/>
<evidence type="ECO:0000256" key="1">
    <source>
        <dbReference type="ARBA" id="ARBA00009437"/>
    </source>
</evidence>
<reference evidence="6 7" key="1">
    <citation type="journal article" date="2016" name="Int. J. Syst. Evol. Microbiol.">
        <title>Agromyces aureus sp. nov., isolated from the rhizosphere of Salix caprea L. grown in a heavy-metal-contaminated soil.</title>
        <authorList>
            <person name="Corretto E."/>
            <person name="Antonielli L."/>
            <person name="Sessitsch A."/>
            <person name="Compant S."/>
            <person name="Gorfer M."/>
            <person name="Kuffner M."/>
            <person name="Brader G."/>
        </authorList>
    </citation>
    <scope>NUCLEOTIDE SEQUENCE [LARGE SCALE GENOMIC DNA]</scope>
    <source>
        <strain evidence="6 7">AR33</strain>
    </source>
</reference>
<reference evidence="7" key="2">
    <citation type="submission" date="2016-01" db="EMBL/GenBank/DDBJ databases">
        <title>Complete genome sequence of Agromyces aureus AR33T and comparison with related organisms.</title>
        <authorList>
            <person name="Corretto E."/>
            <person name="Antonielli L."/>
            <person name="Sessitsch A."/>
            <person name="Brader G."/>
        </authorList>
    </citation>
    <scope>NUCLEOTIDE SEQUENCE [LARGE SCALE GENOMIC DNA]</scope>
    <source>
        <strain evidence="7">AR33</strain>
    </source>
</reference>
<dbReference type="Gene3D" id="1.10.10.10">
    <property type="entry name" value="Winged helix-like DNA-binding domain superfamily/Winged helix DNA-binding domain"/>
    <property type="match status" value="1"/>
</dbReference>
<evidence type="ECO:0000259" key="5">
    <source>
        <dbReference type="PROSITE" id="PS50931"/>
    </source>
</evidence>